<dbReference type="AlphaFoldDB" id="A0A0A5G718"/>
<dbReference type="EMBL" id="AVPG01000010">
    <property type="protein sequence ID" value="KGX86895.1"/>
    <property type="molecule type" value="Genomic_DNA"/>
</dbReference>
<feature type="active site" description="Nucleophile" evidence="4">
    <location>
        <position position="39"/>
    </location>
</feature>
<dbReference type="STRING" id="1385512.N784_03305"/>
<dbReference type="Pfam" id="PF01734">
    <property type="entry name" value="Patatin"/>
    <property type="match status" value="1"/>
</dbReference>
<dbReference type="InterPro" id="IPR016035">
    <property type="entry name" value="Acyl_Trfase/lysoPLipase"/>
</dbReference>
<dbReference type="InterPro" id="IPR050301">
    <property type="entry name" value="NTE"/>
</dbReference>
<dbReference type="PANTHER" id="PTHR14226">
    <property type="entry name" value="NEUROPATHY TARGET ESTERASE/SWISS CHEESE D.MELANOGASTER"/>
    <property type="match status" value="1"/>
</dbReference>
<keyword evidence="7" id="KW-1185">Reference proteome</keyword>
<dbReference type="SUPFAM" id="SSF52151">
    <property type="entry name" value="FabD/lysophospholipase-like"/>
    <property type="match status" value="1"/>
</dbReference>
<dbReference type="Pfam" id="PF19890">
    <property type="entry name" value="DUF6363"/>
    <property type="match status" value="1"/>
</dbReference>
<feature type="active site" description="Proton acceptor" evidence="4">
    <location>
        <position position="163"/>
    </location>
</feature>
<sequence>MDKSALILEGGGMRGAYTAGVLDFLMDHNIHFPYVVGASAGACNGSSYISKQKGRNYEILVEFSKHPDYISFRNMLHKKGLFGMDFLFDTLPNRLAPFDYDGFFQSVHAGQKFVVGTTDVRTGEPIYFDTFHNGESLLKIIRASSSLPIIAPIIQYKERELLDGGIGDPIPIQPSLNAGNKKHVLVLTRNEGYVKQKIKFSWFFRKKFKDYPMLTKALEVRHEKYNESTKLIEQMERNNEAFIIRPKHPLTVSRVERNSQKLHSLYEQGYLEVAERKDELMKFLQLEPQLAQA</sequence>
<dbReference type="Gene3D" id="3.40.1090.10">
    <property type="entry name" value="Cytosolic phospholipase A2 catalytic domain"/>
    <property type="match status" value="2"/>
</dbReference>
<accession>A0A0A5G718</accession>
<evidence type="ECO:0000313" key="7">
    <source>
        <dbReference type="Proteomes" id="UP000030401"/>
    </source>
</evidence>
<evidence type="ECO:0000256" key="3">
    <source>
        <dbReference type="ARBA" id="ARBA00023098"/>
    </source>
</evidence>
<evidence type="ECO:0000259" key="5">
    <source>
        <dbReference type="PROSITE" id="PS51635"/>
    </source>
</evidence>
<proteinExistence type="predicted"/>
<dbReference type="Proteomes" id="UP000030401">
    <property type="component" value="Unassembled WGS sequence"/>
</dbReference>
<evidence type="ECO:0000313" key="6">
    <source>
        <dbReference type="EMBL" id="KGX86895.1"/>
    </source>
</evidence>
<keyword evidence="2 4" id="KW-0442">Lipid degradation</keyword>
<feature type="short sequence motif" description="GXGXXG" evidence="4">
    <location>
        <begin position="10"/>
        <end position="15"/>
    </location>
</feature>
<dbReference type="RefSeq" id="WP_036834024.1">
    <property type="nucleotide sequence ID" value="NZ_AVPG01000010.1"/>
</dbReference>
<organism evidence="6 7">
    <name type="scientific">Pontibacillus litoralis JSM 072002</name>
    <dbReference type="NCBI Taxonomy" id="1385512"/>
    <lineage>
        <taxon>Bacteria</taxon>
        <taxon>Bacillati</taxon>
        <taxon>Bacillota</taxon>
        <taxon>Bacilli</taxon>
        <taxon>Bacillales</taxon>
        <taxon>Bacillaceae</taxon>
        <taxon>Pontibacillus</taxon>
    </lineage>
</organism>
<feature type="domain" description="PNPLA" evidence="5">
    <location>
        <begin position="6"/>
        <end position="176"/>
    </location>
</feature>
<keyword evidence="6" id="KW-0645">Protease</keyword>
<dbReference type="PROSITE" id="PS51635">
    <property type="entry name" value="PNPLA"/>
    <property type="match status" value="1"/>
</dbReference>
<feature type="short sequence motif" description="GXSXG" evidence="4">
    <location>
        <begin position="37"/>
        <end position="41"/>
    </location>
</feature>
<dbReference type="CDD" id="cd07208">
    <property type="entry name" value="Pat_hypo_Ecoli_yjju_like"/>
    <property type="match status" value="1"/>
</dbReference>
<dbReference type="InterPro" id="IPR002641">
    <property type="entry name" value="PNPLA_dom"/>
</dbReference>
<dbReference type="GO" id="GO:0006508">
    <property type="term" value="P:proteolysis"/>
    <property type="evidence" value="ECO:0007669"/>
    <property type="project" value="UniProtKB-KW"/>
</dbReference>
<keyword evidence="3 4" id="KW-0443">Lipid metabolism</keyword>
<protein>
    <submittedName>
        <fullName evidence="6">Serine protease</fullName>
    </submittedName>
</protein>
<dbReference type="InterPro" id="IPR045943">
    <property type="entry name" value="DUF6363"/>
</dbReference>
<dbReference type="PANTHER" id="PTHR14226:SF25">
    <property type="entry name" value="PHOSPHOESTERASE"/>
    <property type="match status" value="1"/>
</dbReference>
<evidence type="ECO:0000256" key="2">
    <source>
        <dbReference type="ARBA" id="ARBA00022963"/>
    </source>
</evidence>
<dbReference type="InterPro" id="IPR037483">
    <property type="entry name" value="YjjU-like"/>
</dbReference>
<name>A0A0A5G718_9BACI</name>
<evidence type="ECO:0000256" key="4">
    <source>
        <dbReference type="PROSITE-ProRule" id="PRU01161"/>
    </source>
</evidence>
<dbReference type="eggNOG" id="COG4667">
    <property type="taxonomic scope" value="Bacteria"/>
</dbReference>
<comment type="caution">
    <text evidence="6">The sequence shown here is derived from an EMBL/GenBank/DDBJ whole genome shotgun (WGS) entry which is preliminary data.</text>
</comment>
<gene>
    <name evidence="6" type="ORF">N784_03305</name>
</gene>
<reference evidence="6 7" key="1">
    <citation type="submission" date="2013-08" db="EMBL/GenBank/DDBJ databases">
        <authorList>
            <person name="Huang J."/>
            <person name="Wang G."/>
        </authorList>
    </citation>
    <scope>NUCLEOTIDE SEQUENCE [LARGE SCALE GENOMIC DNA]</scope>
    <source>
        <strain evidence="6 7">JSM 072002</strain>
    </source>
</reference>
<feature type="short sequence motif" description="DGA/G" evidence="4">
    <location>
        <begin position="163"/>
        <end position="165"/>
    </location>
</feature>
<dbReference type="OrthoDB" id="9802424at2"/>
<dbReference type="GO" id="GO:0008233">
    <property type="term" value="F:peptidase activity"/>
    <property type="evidence" value="ECO:0007669"/>
    <property type="project" value="UniProtKB-KW"/>
</dbReference>
<evidence type="ECO:0000256" key="1">
    <source>
        <dbReference type="ARBA" id="ARBA00022801"/>
    </source>
</evidence>
<dbReference type="GO" id="GO:0016042">
    <property type="term" value="P:lipid catabolic process"/>
    <property type="evidence" value="ECO:0007669"/>
    <property type="project" value="UniProtKB-UniRule"/>
</dbReference>
<keyword evidence="1 4" id="KW-0378">Hydrolase</keyword>